<accession>A0ABV0MB86</accession>
<reference evidence="3 4" key="1">
    <citation type="submission" date="2024-05" db="EMBL/GenBank/DDBJ databases">
        <title>Neorhizobium sp. Rsf11, a plant growth promoting and heavy metal resistant PAH-degrader.</title>
        <authorList>
            <person name="Golubev S.N."/>
            <person name="Muratova A.Y."/>
            <person name="Markelova M.I."/>
        </authorList>
    </citation>
    <scope>NUCLEOTIDE SEQUENCE [LARGE SCALE GENOMIC DNA]</scope>
    <source>
        <strain evidence="3 4">Rsf11</strain>
    </source>
</reference>
<keyword evidence="4" id="KW-1185">Reference proteome</keyword>
<feature type="region of interest" description="Disordered" evidence="1">
    <location>
        <begin position="104"/>
        <end position="132"/>
    </location>
</feature>
<dbReference type="Proteomes" id="UP001496627">
    <property type="component" value="Unassembled WGS sequence"/>
</dbReference>
<evidence type="ECO:0000313" key="4">
    <source>
        <dbReference type="Proteomes" id="UP001496627"/>
    </source>
</evidence>
<feature type="signal peptide" evidence="2">
    <location>
        <begin position="1"/>
        <end position="28"/>
    </location>
</feature>
<feature type="chain" id="PRO_5045138457" evidence="2">
    <location>
        <begin position="29"/>
        <end position="132"/>
    </location>
</feature>
<keyword evidence="2" id="KW-0732">Signal</keyword>
<name>A0ABV0MB86_9HYPH</name>
<dbReference type="EMBL" id="JBEAAL010000037">
    <property type="protein sequence ID" value="MEQ1409168.1"/>
    <property type="molecule type" value="Genomic_DNA"/>
</dbReference>
<gene>
    <name evidence="3" type="ORF">ABK249_30120</name>
</gene>
<evidence type="ECO:0000256" key="1">
    <source>
        <dbReference type="SAM" id="MobiDB-lite"/>
    </source>
</evidence>
<sequence length="132" mass="15159">MKAKQLTLLAGMSVLLVGLGVLPGPAVAQVVQFDFGDGDVRIIRPDDDRRYYRRDEWRDNRRYERRYGEYGRPGCSPRQALAAASRYLDDPRIRSVHRRYYEIDGYGKRGGNRGRPDGVRISTAPDCERSRP</sequence>
<dbReference type="RefSeq" id="WP_348864732.1">
    <property type="nucleotide sequence ID" value="NZ_JBEAAL010000037.1"/>
</dbReference>
<evidence type="ECO:0000256" key="2">
    <source>
        <dbReference type="SAM" id="SignalP"/>
    </source>
</evidence>
<comment type="caution">
    <text evidence="3">The sequence shown here is derived from an EMBL/GenBank/DDBJ whole genome shotgun (WGS) entry which is preliminary data.</text>
</comment>
<organism evidence="3 4">
    <name type="scientific">Neorhizobium phenanthreniclasticum</name>
    <dbReference type="NCBI Taxonomy" id="3157917"/>
    <lineage>
        <taxon>Bacteria</taxon>
        <taxon>Pseudomonadati</taxon>
        <taxon>Pseudomonadota</taxon>
        <taxon>Alphaproteobacteria</taxon>
        <taxon>Hyphomicrobiales</taxon>
        <taxon>Rhizobiaceae</taxon>
        <taxon>Rhizobium/Agrobacterium group</taxon>
        <taxon>Neorhizobium</taxon>
    </lineage>
</organism>
<protein>
    <submittedName>
        <fullName evidence="3">Uncharacterized protein</fullName>
    </submittedName>
</protein>
<evidence type="ECO:0000313" key="3">
    <source>
        <dbReference type="EMBL" id="MEQ1409168.1"/>
    </source>
</evidence>
<proteinExistence type="predicted"/>